<proteinExistence type="predicted"/>
<keyword evidence="1" id="KW-0880">Kelch repeat</keyword>
<dbReference type="Gene3D" id="2.120.10.80">
    <property type="entry name" value="Kelch-type beta propeller"/>
    <property type="match status" value="1"/>
</dbReference>
<protein>
    <submittedName>
        <fullName evidence="4">Galactose oxidase</fullName>
    </submittedName>
</protein>
<dbReference type="SUPFAM" id="SSF117281">
    <property type="entry name" value="Kelch motif"/>
    <property type="match status" value="1"/>
</dbReference>
<evidence type="ECO:0000313" key="4">
    <source>
        <dbReference type="EMBL" id="ORX49506.1"/>
    </source>
</evidence>
<sequence>MHQSPLGTPPPTNTPPDAGHSLDTNSGRKNLVHGTKPCLYQPCLQPTSGEALGALVGATLTVIDNVIYTFAGFDQFTDELYHSLHQLSLTDYEWKRVVYLKGRPPDKRNDHSTSYWPQENKLVIFGGSSEEDGVYYNNVALLDLTTMTWEHPTPCGAIPQGRCRHAATIHDKYLYISGGLTAGGQLSDALHILDLASWTWMDPIDFVARSQHTLAVHDQRLFLFGGMHEDLTRSNQLSYLDLNTGATTHLILQSDVSPPLHAQRYVQVCDHRLVVLATPSMTDNEASGIWTLDLNRMQWKCHALNILAGGRQPHGDGADDPSHPGCTWHGIAMQENDRRVYLFGTPDDDEEHADQYYAQVLPLDLYEYGIIYQPPSTLSHDLSSSVSQPPSVNSLISLLSTTEEPQDRVAQVPLWLLETRWPLCLPSLQQNTLVLPYSLASIDAIVFFLYHDTLPALPVHTLASLLVMAHTYGFRRLEALCLDAAWSALQVDTVSFLYEASCIANQLCLQHHTLHFIFDHFGPVSHSTSFRQLSQPCLLGLLASMPRSASLIYEESFQP</sequence>
<evidence type="ECO:0000256" key="1">
    <source>
        <dbReference type="ARBA" id="ARBA00022441"/>
    </source>
</evidence>
<reference evidence="4 5" key="1">
    <citation type="submission" date="2016-07" db="EMBL/GenBank/DDBJ databases">
        <title>Pervasive Adenine N6-methylation of Active Genes in Fungi.</title>
        <authorList>
            <consortium name="DOE Joint Genome Institute"/>
            <person name="Mondo S.J."/>
            <person name="Dannebaum R.O."/>
            <person name="Kuo R.C."/>
            <person name="Labutti K."/>
            <person name="Haridas S."/>
            <person name="Kuo A."/>
            <person name="Salamov A."/>
            <person name="Ahrendt S.R."/>
            <person name="Lipzen A."/>
            <person name="Sullivan W."/>
            <person name="Andreopoulos W.B."/>
            <person name="Clum A."/>
            <person name="Lindquist E."/>
            <person name="Daum C."/>
            <person name="Ramamoorthy G.K."/>
            <person name="Gryganskyi A."/>
            <person name="Culley D."/>
            <person name="Magnuson J.K."/>
            <person name="James T.Y."/>
            <person name="O'Malley M.A."/>
            <person name="Stajich J.E."/>
            <person name="Spatafora J.W."/>
            <person name="Visel A."/>
            <person name="Grigoriev I.V."/>
        </authorList>
    </citation>
    <scope>NUCLEOTIDE SEQUENCE [LARGE SCALE GENOMIC DNA]</scope>
    <source>
        <strain evidence="4 5">NRRL 3301</strain>
    </source>
</reference>
<dbReference type="InterPro" id="IPR011333">
    <property type="entry name" value="SKP1/BTB/POZ_sf"/>
</dbReference>
<gene>
    <name evidence="4" type="ORF">DM01DRAFT_1325696</name>
</gene>
<name>A0A1X2GB29_9FUNG</name>
<dbReference type="PANTHER" id="PTHR46093">
    <property type="entry name" value="ACYL-COA-BINDING DOMAIN-CONTAINING PROTEIN 5"/>
    <property type="match status" value="1"/>
</dbReference>
<comment type="caution">
    <text evidence="4">The sequence shown here is derived from an EMBL/GenBank/DDBJ whole genome shotgun (WGS) entry which is preliminary data.</text>
</comment>
<accession>A0A1X2GB29</accession>
<keyword evidence="2" id="KW-0677">Repeat</keyword>
<dbReference type="PANTHER" id="PTHR46093:SF18">
    <property type="entry name" value="FIBRONECTIN TYPE-III DOMAIN-CONTAINING PROTEIN"/>
    <property type="match status" value="1"/>
</dbReference>
<dbReference type="Pfam" id="PF24681">
    <property type="entry name" value="Kelch_KLHDC2_KLHL20_DRC7"/>
    <property type="match status" value="1"/>
</dbReference>
<dbReference type="Gene3D" id="3.30.710.10">
    <property type="entry name" value="Potassium Channel Kv1.1, Chain A"/>
    <property type="match status" value="1"/>
</dbReference>
<dbReference type="STRING" id="101127.A0A1X2GB29"/>
<dbReference type="EMBL" id="MCGT01000026">
    <property type="protein sequence ID" value="ORX49506.1"/>
    <property type="molecule type" value="Genomic_DNA"/>
</dbReference>
<feature type="region of interest" description="Disordered" evidence="3">
    <location>
        <begin position="1"/>
        <end position="28"/>
    </location>
</feature>
<organism evidence="4 5">
    <name type="scientific">Hesseltinella vesiculosa</name>
    <dbReference type="NCBI Taxonomy" id="101127"/>
    <lineage>
        <taxon>Eukaryota</taxon>
        <taxon>Fungi</taxon>
        <taxon>Fungi incertae sedis</taxon>
        <taxon>Mucoromycota</taxon>
        <taxon>Mucoromycotina</taxon>
        <taxon>Mucoromycetes</taxon>
        <taxon>Mucorales</taxon>
        <taxon>Cunninghamellaceae</taxon>
        <taxon>Hesseltinella</taxon>
    </lineage>
</organism>
<dbReference type="AlphaFoldDB" id="A0A1X2GB29"/>
<evidence type="ECO:0000313" key="5">
    <source>
        <dbReference type="Proteomes" id="UP000242146"/>
    </source>
</evidence>
<dbReference type="Proteomes" id="UP000242146">
    <property type="component" value="Unassembled WGS sequence"/>
</dbReference>
<dbReference type="CDD" id="cd14733">
    <property type="entry name" value="BACK"/>
    <property type="match status" value="1"/>
</dbReference>
<dbReference type="InterPro" id="IPR015915">
    <property type="entry name" value="Kelch-typ_b-propeller"/>
</dbReference>
<dbReference type="OrthoDB" id="432528at2759"/>
<keyword evidence="5" id="KW-1185">Reference proteome</keyword>
<evidence type="ECO:0000256" key="3">
    <source>
        <dbReference type="SAM" id="MobiDB-lite"/>
    </source>
</evidence>
<evidence type="ECO:0000256" key="2">
    <source>
        <dbReference type="ARBA" id="ARBA00022737"/>
    </source>
</evidence>